<dbReference type="Pfam" id="PF03572">
    <property type="entry name" value="Peptidase_S41"/>
    <property type="match status" value="1"/>
</dbReference>
<dbReference type="RefSeq" id="WP_008618449.1">
    <property type="nucleotide sequence ID" value="NZ_JH376592.1"/>
</dbReference>
<feature type="domain" description="Tail specific protease" evidence="1">
    <location>
        <begin position="138"/>
        <end position="342"/>
    </location>
</feature>
<dbReference type="Gene3D" id="3.90.226.10">
    <property type="entry name" value="2-enoyl-CoA Hydratase, Chain A, domain 1"/>
    <property type="match status" value="1"/>
</dbReference>
<gene>
    <name evidence="2" type="ORF">HMPREF9441_01023</name>
</gene>
<dbReference type="InterPro" id="IPR029045">
    <property type="entry name" value="ClpP/crotonase-like_dom_sf"/>
</dbReference>
<dbReference type="Proteomes" id="UP000003598">
    <property type="component" value="Unassembled WGS sequence"/>
</dbReference>
<dbReference type="GO" id="GO:0008236">
    <property type="term" value="F:serine-type peptidase activity"/>
    <property type="evidence" value="ECO:0007669"/>
    <property type="project" value="InterPro"/>
</dbReference>
<dbReference type="OrthoDB" id="2327485at2"/>
<keyword evidence="3" id="KW-1185">Reference proteome</keyword>
<dbReference type="SUPFAM" id="SSF52096">
    <property type="entry name" value="ClpP/crotonase"/>
    <property type="match status" value="1"/>
</dbReference>
<dbReference type="GO" id="GO:0006508">
    <property type="term" value="P:proteolysis"/>
    <property type="evidence" value="ECO:0007669"/>
    <property type="project" value="InterPro"/>
</dbReference>
<dbReference type="EMBL" id="AFFY01000016">
    <property type="protein sequence ID" value="EHH00975.1"/>
    <property type="molecule type" value="Genomic_DNA"/>
</dbReference>
<dbReference type="GeneID" id="93556668"/>
<evidence type="ECO:0000313" key="2">
    <source>
        <dbReference type="EMBL" id="EHH00975.1"/>
    </source>
</evidence>
<sequence>MIHRKILFYVFTLLSIHPIDAQTREEALSEFDWLTGFIQRNYPGYEIKTQGKEDEWNQRTAALRNIIIQRPDTLPLAMDQYVRNFNDGHLWVNTTPEGNAKFQSIIQRELARRAKSHRPESFNMYYTAKAMNDSTFFLRIPSFADSESNEIVEKNLKEITSRPYLIVDLRGNGGGNDMNFQTLMALVYSQPYLTHGVELYATPDFLSLYRRLVTENPEETWARFCQDMADSVAQHLGGYVLRPGLQRIRLMKRDSVYPYPRKVGILIHGRNASSAEQFILEAKNSEKVTLFGNEPTLGAIDLSNVYSFTSPLGWFRLGVPTTRSCRWPDIVIDGKGIAPQIPVPYPDSMQERDHIGEEILYIERVLRGIPCRAPANESTGK</sequence>
<evidence type="ECO:0000313" key="3">
    <source>
        <dbReference type="Proteomes" id="UP000003598"/>
    </source>
</evidence>
<dbReference type="STRING" id="762968.HMPREF9441_01023"/>
<dbReference type="AlphaFoldDB" id="G5SP28"/>
<comment type="caution">
    <text evidence="2">The sequence shown here is derived from an EMBL/GenBank/DDBJ whole genome shotgun (WGS) entry which is preliminary data.</text>
</comment>
<evidence type="ECO:0000259" key="1">
    <source>
        <dbReference type="Pfam" id="PF03572"/>
    </source>
</evidence>
<dbReference type="InterPro" id="IPR005151">
    <property type="entry name" value="Tail-specific_protease"/>
</dbReference>
<organism evidence="2 3">
    <name type="scientific">Paraprevotella clara YIT 11840</name>
    <dbReference type="NCBI Taxonomy" id="762968"/>
    <lineage>
        <taxon>Bacteria</taxon>
        <taxon>Pseudomonadati</taxon>
        <taxon>Bacteroidota</taxon>
        <taxon>Bacteroidia</taxon>
        <taxon>Bacteroidales</taxon>
        <taxon>Prevotellaceae</taxon>
        <taxon>Paraprevotella</taxon>
    </lineage>
</organism>
<dbReference type="eggNOG" id="COG0793">
    <property type="taxonomic scope" value="Bacteria"/>
</dbReference>
<accession>G5SP28</accession>
<proteinExistence type="predicted"/>
<dbReference type="PATRIC" id="fig|762968.3.peg.914"/>
<protein>
    <submittedName>
        <fullName evidence="2">Peptidase, S41 family</fullName>
    </submittedName>
</protein>
<name>G5SP28_9BACT</name>
<dbReference type="HOGENOM" id="CLU_045507_1_0_10"/>
<reference evidence="2 3" key="1">
    <citation type="submission" date="2011-03" db="EMBL/GenBank/DDBJ databases">
        <authorList>
            <person name="Weinstock G."/>
            <person name="Sodergren E."/>
            <person name="Clifton S."/>
            <person name="Fulton L."/>
            <person name="Fulton B."/>
            <person name="Courtney L."/>
            <person name="Fronick C."/>
            <person name="Harrison M."/>
            <person name="Strong C."/>
            <person name="Farmer C."/>
            <person name="Delahaunty K."/>
            <person name="Markovic C."/>
            <person name="Hall O."/>
            <person name="Minx P."/>
            <person name="Tomlinson C."/>
            <person name="Mitreva M."/>
            <person name="Hou S."/>
            <person name="Chen J."/>
            <person name="Wollam A."/>
            <person name="Pepin K.H."/>
            <person name="Johnson M."/>
            <person name="Bhonagiri V."/>
            <person name="Zhang X."/>
            <person name="Suruliraj S."/>
            <person name="Warren W."/>
            <person name="Chinwalla A."/>
            <person name="Mardis E.R."/>
            <person name="Wilson R.K."/>
        </authorList>
    </citation>
    <scope>NUCLEOTIDE SEQUENCE [LARGE SCALE GENOMIC DNA]</scope>
    <source>
        <strain evidence="2 3">YIT 11840</strain>
    </source>
</reference>